<dbReference type="Pfam" id="PF22748">
    <property type="entry name" value="PexRD54_WY"/>
    <property type="match status" value="1"/>
</dbReference>
<comment type="similarity">
    <text evidence="3">Belongs to the RxLR effector family.</text>
</comment>
<accession>A0A225V614</accession>
<reference evidence="9" key="1">
    <citation type="submission" date="2017-03" db="EMBL/GenBank/DDBJ databases">
        <title>Phytopthora megakarya and P. palmivora, two closely related causual agents of cacao black pod achieved similar genome size and gene model numbers by different mechanisms.</title>
        <authorList>
            <person name="Ali S."/>
            <person name="Shao J."/>
            <person name="Larry D.J."/>
            <person name="Kronmiller B."/>
            <person name="Shen D."/>
            <person name="Strem M.D."/>
            <person name="Melnick R.L."/>
            <person name="Guiltinan M.J."/>
            <person name="Tyler B.M."/>
            <person name="Meinhardt L.W."/>
            <person name="Bailey B.A."/>
        </authorList>
    </citation>
    <scope>NUCLEOTIDE SEQUENCE [LARGE SCALE GENOMIC DNA]</scope>
    <source>
        <strain evidence="9">zdho120</strain>
    </source>
</reference>
<evidence type="ECO:0000256" key="5">
    <source>
        <dbReference type="ARBA" id="ARBA00022729"/>
    </source>
</evidence>
<organism evidence="8 9">
    <name type="scientific">Phytophthora megakarya</name>
    <dbReference type="NCBI Taxonomy" id="4795"/>
    <lineage>
        <taxon>Eukaryota</taxon>
        <taxon>Sar</taxon>
        <taxon>Stramenopiles</taxon>
        <taxon>Oomycota</taxon>
        <taxon>Peronosporomycetes</taxon>
        <taxon>Peronosporales</taxon>
        <taxon>Peronosporaceae</taxon>
        <taxon>Phytophthora</taxon>
    </lineage>
</organism>
<comment type="caution">
    <text evidence="8">The sequence shown here is derived from an EMBL/GenBank/DDBJ whole genome shotgun (WGS) entry which is preliminary data.</text>
</comment>
<dbReference type="GO" id="GO:0043657">
    <property type="term" value="C:host cell"/>
    <property type="evidence" value="ECO:0007669"/>
    <property type="project" value="UniProtKB-SubCell"/>
</dbReference>
<dbReference type="EMBL" id="NBNE01007364">
    <property type="protein sequence ID" value="OWZ00742.1"/>
    <property type="molecule type" value="Genomic_DNA"/>
</dbReference>
<keyword evidence="9" id="KW-1185">Reference proteome</keyword>
<evidence type="ECO:0000259" key="7">
    <source>
        <dbReference type="Pfam" id="PF22748"/>
    </source>
</evidence>
<evidence type="ECO:0000256" key="3">
    <source>
        <dbReference type="ARBA" id="ARBA00010400"/>
    </source>
</evidence>
<protein>
    <submittedName>
        <fullName evidence="8">RxLR effector protein</fullName>
    </submittedName>
</protein>
<feature type="domain" description="RxLR effector PexRD54 WY" evidence="7">
    <location>
        <begin position="131"/>
        <end position="173"/>
    </location>
</feature>
<comment type="subcellular location">
    <subcellularLocation>
        <location evidence="1">Host cell</location>
    </subcellularLocation>
    <subcellularLocation>
        <location evidence="2">Secreted</location>
    </subcellularLocation>
</comment>
<evidence type="ECO:0000256" key="4">
    <source>
        <dbReference type="ARBA" id="ARBA00022525"/>
    </source>
</evidence>
<keyword evidence="5" id="KW-0732">Signal</keyword>
<evidence type="ECO:0000313" key="8">
    <source>
        <dbReference type="EMBL" id="OWZ00742.1"/>
    </source>
</evidence>
<evidence type="ECO:0000256" key="1">
    <source>
        <dbReference type="ARBA" id="ARBA00004340"/>
    </source>
</evidence>
<evidence type="ECO:0000256" key="2">
    <source>
        <dbReference type="ARBA" id="ARBA00004613"/>
    </source>
</evidence>
<proteinExistence type="inferred from homology"/>
<dbReference type="Proteomes" id="UP000198211">
    <property type="component" value="Unassembled WGS sequence"/>
</dbReference>
<keyword evidence="4" id="KW-0964">Secreted</keyword>
<sequence length="437" mass="50965">MYSTLTKYFKDDDLFIMTGVAKMLGKSKPMARKMEDDWFQGALQNHKTPHKAFQGLRLGENFDANVILQSDLVDVWIKYLEAFNKRFPHEKTTMLETFMKSFGDTEVRKMIETAEKQGWPRNLAAELESTQLKLWLGSEKTIDNVFKLLQLNKNAVSSRVRDVPYFNTWVSYIDNYIKAKPEEKLRFKDGLLNTILNKVKNYPSMESTATSIQMDVMAKYLANNESPRVVFQIFGLEREGNNILGSPFFQSWMRYLEIFNKRNPTQQESWFNSLHMNREFGMIEKAMENPSTVQMAKRVEKEWFSFWLNIKKLPKEVFRSLHLNQVDEKVNTLADPKFEKWTTYLDTFNGRYPDEQTTVIDGLLAYFNDRKLLQMLQTAENDANTKTLATNLQNKLIDKWVAEGVNPEKLQQILSGAQSSKEMIGRYTKKLASINTS</sequence>
<dbReference type="AlphaFoldDB" id="A0A225V614"/>
<gene>
    <name evidence="8" type="ORF">PHMEG_00028006</name>
</gene>
<dbReference type="InterPro" id="IPR054463">
    <property type="entry name" value="PexRD54_WY"/>
</dbReference>
<keyword evidence="6" id="KW-0843">Virulence</keyword>
<dbReference type="GO" id="GO:0005576">
    <property type="term" value="C:extracellular region"/>
    <property type="evidence" value="ECO:0007669"/>
    <property type="project" value="UniProtKB-SubCell"/>
</dbReference>
<name>A0A225V614_9STRA</name>
<evidence type="ECO:0000313" key="9">
    <source>
        <dbReference type="Proteomes" id="UP000198211"/>
    </source>
</evidence>
<evidence type="ECO:0000256" key="6">
    <source>
        <dbReference type="ARBA" id="ARBA00023026"/>
    </source>
</evidence>
<dbReference type="OrthoDB" id="128291at2759"/>